<dbReference type="GO" id="GO:0008643">
    <property type="term" value="P:carbohydrate transport"/>
    <property type="evidence" value="ECO:0007669"/>
    <property type="project" value="InterPro"/>
</dbReference>
<dbReference type="FunFam" id="1.20.1250.20:FF:000183">
    <property type="entry name" value="sodium-dependent lysophosphatidylcholine symporter 1 isoform X2"/>
    <property type="match status" value="1"/>
</dbReference>
<name>A0A0V7ZM31_9CYAN</name>
<dbReference type="EMBL" id="LMTZ01000107">
    <property type="protein sequence ID" value="KST65426.1"/>
    <property type="molecule type" value="Genomic_DNA"/>
</dbReference>
<feature type="transmembrane region" description="Helical" evidence="7">
    <location>
        <begin position="307"/>
        <end position="326"/>
    </location>
</feature>
<feature type="transmembrane region" description="Helical" evidence="7">
    <location>
        <begin position="374"/>
        <end position="398"/>
    </location>
</feature>
<keyword evidence="4 7" id="KW-0812">Transmembrane</keyword>
<dbReference type="RefSeq" id="WP_027846306.1">
    <property type="nucleotide sequence ID" value="NZ_LMTZ01000107.1"/>
</dbReference>
<sequence>MKDSLPEKLELNLKTKLAYGVGELGGAIPNNILVFYVLFFLTNVAGLNSSLAGGVLLVAKAWDAVNDPLIGWLSDRTRSRLGRRYPWMLVGAIPLGLFFFLQWVVPPISNQWLLFSYYTVVAILFYASISSVLVPFSSLAAEITRSYDERTSLVTVKSTFWIGGSIFVLALAQVIFARVEAPASYLILGACCGFLATLSVYLSVFGTYERYKIMQGQRRQVEEPEKIPVLKQIKIALSNKPFLYVIGIYLCSWLGVQVTAAILPYFVIDWMGLSKSHFSQMALTVQVSSLLAMFFWGAIAQRVGKKAIYCMGIPLTICAQAGLFFIQPGQVSLMYVLAVLAGVGLSTAYIVPWSMLPDVVDLDELNTGQRREGIFYGFVVQFQKLGLAAALFLVGRILDWAGLIPAVASEAPPNQPNSVLWAIRLIIGPIPTLILIVGLVLAYFYPITRSKHEEILLKLKERRDGQG</sequence>
<dbReference type="GO" id="GO:0005886">
    <property type="term" value="C:plasma membrane"/>
    <property type="evidence" value="ECO:0007669"/>
    <property type="project" value="UniProtKB-SubCell"/>
</dbReference>
<feature type="transmembrane region" description="Helical" evidence="7">
    <location>
        <begin position="332"/>
        <end position="353"/>
    </location>
</feature>
<feature type="transmembrane region" description="Helical" evidence="7">
    <location>
        <begin position="418"/>
        <end position="445"/>
    </location>
</feature>
<keyword evidence="2" id="KW-0813">Transport</keyword>
<protein>
    <submittedName>
        <fullName evidence="8">Sugar transporter</fullName>
    </submittedName>
</protein>
<accession>A0A0V7ZM31</accession>
<evidence type="ECO:0000256" key="7">
    <source>
        <dbReference type="SAM" id="Phobius"/>
    </source>
</evidence>
<proteinExistence type="predicted"/>
<keyword evidence="8" id="KW-0762">Sugar transport</keyword>
<feature type="transmembrane region" description="Helical" evidence="7">
    <location>
        <begin position="280"/>
        <end position="300"/>
    </location>
</feature>
<dbReference type="GO" id="GO:0006814">
    <property type="term" value="P:sodium ion transport"/>
    <property type="evidence" value="ECO:0007669"/>
    <property type="project" value="InterPro"/>
</dbReference>
<dbReference type="OrthoDB" id="9764596at2"/>
<dbReference type="InterPro" id="IPR039672">
    <property type="entry name" value="MFS_2"/>
</dbReference>
<feature type="transmembrane region" description="Helical" evidence="7">
    <location>
        <begin position="242"/>
        <end position="268"/>
    </location>
</feature>
<dbReference type="InterPro" id="IPR036259">
    <property type="entry name" value="MFS_trans_sf"/>
</dbReference>
<evidence type="ECO:0000256" key="4">
    <source>
        <dbReference type="ARBA" id="ARBA00022692"/>
    </source>
</evidence>
<keyword evidence="3" id="KW-1003">Cell membrane</keyword>
<dbReference type="GO" id="GO:0015293">
    <property type="term" value="F:symporter activity"/>
    <property type="evidence" value="ECO:0007669"/>
    <property type="project" value="InterPro"/>
</dbReference>
<evidence type="ECO:0000256" key="3">
    <source>
        <dbReference type="ARBA" id="ARBA00022475"/>
    </source>
</evidence>
<evidence type="ECO:0000313" key="9">
    <source>
        <dbReference type="Proteomes" id="UP000053372"/>
    </source>
</evidence>
<feature type="transmembrane region" description="Helical" evidence="7">
    <location>
        <begin position="85"/>
        <end position="105"/>
    </location>
</feature>
<dbReference type="PANTHER" id="PTHR11328">
    <property type="entry name" value="MAJOR FACILITATOR SUPERFAMILY DOMAIN-CONTAINING PROTEIN"/>
    <property type="match status" value="1"/>
</dbReference>
<reference evidence="8 9" key="1">
    <citation type="journal article" date="2015" name="Genome Announc.">
        <title>Draft Genome of the Euendolithic (true boring) Cyanobacterium Mastigocoleus testarum strain BC008.</title>
        <authorList>
            <person name="Guida B.S."/>
            <person name="Garcia-Pichel F."/>
        </authorList>
    </citation>
    <scope>NUCLEOTIDE SEQUENCE [LARGE SCALE GENOMIC DNA]</scope>
    <source>
        <strain evidence="8 9">BC008</strain>
    </source>
</reference>
<dbReference type="PANTHER" id="PTHR11328:SF24">
    <property type="entry name" value="MAJOR FACILITATOR SUPERFAMILY (MFS) PROFILE DOMAIN-CONTAINING PROTEIN"/>
    <property type="match status" value="1"/>
</dbReference>
<comment type="caution">
    <text evidence="8">The sequence shown here is derived from an EMBL/GenBank/DDBJ whole genome shotgun (WGS) entry which is preliminary data.</text>
</comment>
<comment type="subcellular location">
    <subcellularLocation>
        <location evidence="1">Cell membrane</location>
        <topology evidence="1">Multi-pass membrane protein</topology>
    </subcellularLocation>
</comment>
<gene>
    <name evidence="8" type="ORF">BC008_41565</name>
</gene>
<dbReference type="NCBIfam" id="TIGR00792">
    <property type="entry name" value="gph"/>
    <property type="match status" value="1"/>
</dbReference>
<feature type="transmembrane region" description="Helical" evidence="7">
    <location>
        <begin position="185"/>
        <end position="208"/>
    </location>
</feature>
<evidence type="ECO:0000256" key="2">
    <source>
        <dbReference type="ARBA" id="ARBA00022448"/>
    </source>
</evidence>
<feature type="transmembrane region" description="Helical" evidence="7">
    <location>
        <begin position="117"/>
        <end position="139"/>
    </location>
</feature>
<evidence type="ECO:0000256" key="5">
    <source>
        <dbReference type="ARBA" id="ARBA00022989"/>
    </source>
</evidence>
<dbReference type="SUPFAM" id="SSF103473">
    <property type="entry name" value="MFS general substrate transporter"/>
    <property type="match status" value="1"/>
</dbReference>
<keyword evidence="6 7" id="KW-0472">Membrane</keyword>
<dbReference type="Pfam" id="PF13347">
    <property type="entry name" value="MFS_2"/>
    <property type="match status" value="1"/>
</dbReference>
<feature type="transmembrane region" description="Helical" evidence="7">
    <location>
        <begin position="160"/>
        <end position="179"/>
    </location>
</feature>
<evidence type="ECO:0000313" key="8">
    <source>
        <dbReference type="EMBL" id="KST65426.1"/>
    </source>
</evidence>
<keyword evidence="9" id="KW-1185">Reference proteome</keyword>
<evidence type="ECO:0000256" key="1">
    <source>
        <dbReference type="ARBA" id="ARBA00004651"/>
    </source>
</evidence>
<keyword evidence="5 7" id="KW-1133">Transmembrane helix</keyword>
<dbReference type="InterPro" id="IPR001927">
    <property type="entry name" value="Na/Gal_symport"/>
</dbReference>
<evidence type="ECO:0000256" key="6">
    <source>
        <dbReference type="ARBA" id="ARBA00023136"/>
    </source>
</evidence>
<organism evidence="8 9">
    <name type="scientific">Mastigocoleus testarum BC008</name>
    <dbReference type="NCBI Taxonomy" id="371196"/>
    <lineage>
        <taxon>Bacteria</taxon>
        <taxon>Bacillati</taxon>
        <taxon>Cyanobacteriota</taxon>
        <taxon>Cyanophyceae</taxon>
        <taxon>Nostocales</taxon>
        <taxon>Hapalosiphonaceae</taxon>
        <taxon>Mastigocoleus</taxon>
    </lineage>
</organism>
<dbReference type="AlphaFoldDB" id="A0A0V7ZM31"/>
<dbReference type="CDD" id="cd17332">
    <property type="entry name" value="MFS_MelB_like"/>
    <property type="match status" value="1"/>
</dbReference>
<dbReference type="Gene3D" id="1.20.1250.20">
    <property type="entry name" value="MFS general substrate transporter like domains"/>
    <property type="match status" value="2"/>
</dbReference>
<dbReference type="Proteomes" id="UP000053372">
    <property type="component" value="Unassembled WGS sequence"/>
</dbReference>